<organism evidence="1 2">
    <name type="scientific">Romboutsia sedimentorum</name>
    <dbReference type="NCBI Taxonomy" id="1368474"/>
    <lineage>
        <taxon>Bacteria</taxon>
        <taxon>Bacillati</taxon>
        <taxon>Bacillota</taxon>
        <taxon>Clostridia</taxon>
        <taxon>Peptostreptococcales</taxon>
        <taxon>Peptostreptococcaceae</taxon>
        <taxon>Romboutsia</taxon>
    </lineage>
</organism>
<dbReference type="InterPro" id="IPR022595">
    <property type="entry name" value="Enc34_ssDNA-bd"/>
</dbReference>
<evidence type="ECO:0000313" key="2">
    <source>
        <dbReference type="Proteomes" id="UP001301012"/>
    </source>
</evidence>
<name>A0ABT7EAI6_9FIRM</name>
<dbReference type="Pfam" id="PF10991">
    <property type="entry name" value="Enc34_ssDNA-bd"/>
    <property type="match status" value="1"/>
</dbReference>
<evidence type="ECO:0000313" key="1">
    <source>
        <dbReference type="EMBL" id="MDK2563939.1"/>
    </source>
</evidence>
<dbReference type="SUPFAM" id="SSF50249">
    <property type="entry name" value="Nucleic acid-binding proteins"/>
    <property type="match status" value="1"/>
</dbReference>
<dbReference type="Gene3D" id="2.40.50.140">
    <property type="entry name" value="Nucleic acid-binding proteins"/>
    <property type="match status" value="1"/>
</dbReference>
<dbReference type="EMBL" id="JASKYM010000004">
    <property type="protein sequence ID" value="MDK2563939.1"/>
    <property type="molecule type" value="Genomic_DNA"/>
</dbReference>
<protein>
    <submittedName>
        <fullName evidence="1">DUF2815 family protein</fullName>
    </submittedName>
</protein>
<dbReference type="RefSeq" id="WP_284132874.1">
    <property type="nucleotide sequence ID" value="NZ_JASKYM010000004.1"/>
</dbReference>
<dbReference type="InterPro" id="IPR012340">
    <property type="entry name" value="NA-bd_OB-fold"/>
</dbReference>
<keyword evidence="2" id="KW-1185">Reference proteome</keyword>
<comment type="caution">
    <text evidence="1">The sequence shown here is derived from an EMBL/GenBank/DDBJ whole genome shotgun (WGS) entry which is preliminary data.</text>
</comment>
<gene>
    <name evidence="1" type="ORF">QOZ84_10285</name>
</gene>
<proteinExistence type="predicted"/>
<sequence length="174" mass="19865">MKVITGKIRMNYTNLFTPKKLEESDELRYSLSILIPKHDIETIEKINESIFNAKQKGLTIWKEVSDEIKTPLRDGDLEKGDNQIYKNHYFLNATSKYKPGIVDKSLNEVKNQSEIYAGCYGRVSINFYPFYKNGICGIGCGINNVQKISDGDLIITNSRPEDDFSIILDEDILS</sequence>
<reference evidence="1 2" key="1">
    <citation type="submission" date="2023-05" db="EMBL/GenBank/DDBJ databases">
        <title>Rombocin, a short stable natural nisin variant, displays selective antimicrobial activity against Listeria monocytogenes and employs dual mode of action to kill target bacterial strains.</title>
        <authorList>
            <person name="Wambui J."/>
            <person name="Stephan R."/>
            <person name="Kuipers O.P."/>
        </authorList>
    </citation>
    <scope>NUCLEOTIDE SEQUENCE [LARGE SCALE GENOMIC DNA]</scope>
    <source>
        <strain evidence="1 2">RC002</strain>
    </source>
</reference>
<accession>A0ABT7EAI6</accession>
<dbReference type="Proteomes" id="UP001301012">
    <property type="component" value="Unassembled WGS sequence"/>
</dbReference>